<dbReference type="Pfam" id="PF14306">
    <property type="entry name" value="PUA_2"/>
    <property type="match status" value="1"/>
</dbReference>
<proteinExistence type="predicted"/>
<dbReference type="Gene3D" id="3.10.400.10">
    <property type="entry name" value="Sulfate adenylyltransferase"/>
    <property type="match status" value="1"/>
</dbReference>
<protein>
    <recommendedName>
        <fullName evidence="1">ATP-sulfurylase PUA-like domain-containing protein</fullName>
    </recommendedName>
</protein>
<name>S2EAI4_9ARCH</name>
<dbReference type="RefSeq" id="WP_250635817.1">
    <property type="nucleotide sequence ID" value="NZ_AHJG01000057.1"/>
</dbReference>
<evidence type="ECO:0000313" key="2">
    <source>
        <dbReference type="EMBL" id="EPA06396.1"/>
    </source>
</evidence>
<evidence type="ECO:0000259" key="1">
    <source>
        <dbReference type="Pfam" id="PF14306"/>
    </source>
</evidence>
<sequence>MSESIKPHGGKLVNRITKADPSGLFSITITEDLANDVENIADGIFSPLEGFLGKKRL</sequence>
<gene>
    <name evidence="2" type="ORF">BG20_I2044</name>
</gene>
<accession>S2EAI4</accession>
<dbReference type="Proteomes" id="UP000014065">
    <property type="component" value="Unassembled WGS sequence"/>
</dbReference>
<dbReference type="InterPro" id="IPR025980">
    <property type="entry name" value="ATP-Sase_PUA-like_dom"/>
</dbReference>
<evidence type="ECO:0000313" key="3">
    <source>
        <dbReference type="Proteomes" id="UP000014065"/>
    </source>
</evidence>
<keyword evidence="3" id="KW-1185">Reference proteome</keyword>
<reference evidence="2 3" key="1">
    <citation type="journal article" date="2012" name="J. Bacteriol.">
        <title>Genome Sequence of "Candidatus Nitrosoarchaeum limnia" BG20, a Low-Salinity Ammonia-Oxidizing Archaeon from the San Francisco Bay Estuary.</title>
        <authorList>
            <person name="Mosier A.C."/>
            <person name="Allen E.E."/>
            <person name="Kim M."/>
            <person name="Ferriera S."/>
            <person name="Francis C.A."/>
        </authorList>
    </citation>
    <scope>NUCLEOTIDE SEQUENCE [LARGE SCALE GENOMIC DNA]</scope>
    <source>
        <strain evidence="2 3">BG20</strain>
    </source>
</reference>
<dbReference type="PATRIC" id="fig|859192.6.peg.444"/>
<dbReference type="EMBL" id="AHJG01000057">
    <property type="protein sequence ID" value="EPA06396.1"/>
    <property type="molecule type" value="Genomic_DNA"/>
</dbReference>
<organism evidence="2 3">
    <name type="scientific">Candidatus Nitrosarchaeum limnium BG20</name>
    <dbReference type="NCBI Taxonomy" id="859192"/>
    <lineage>
        <taxon>Archaea</taxon>
        <taxon>Nitrososphaerota</taxon>
        <taxon>Nitrososphaeria</taxon>
        <taxon>Nitrosopumilales</taxon>
        <taxon>Nitrosopumilaceae</taxon>
        <taxon>Nitrosarchaeum</taxon>
    </lineage>
</organism>
<dbReference type="SUPFAM" id="SSF88697">
    <property type="entry name" value="PUA domain-like"/>
    <property type="match status" value="1"/>
</dbReference>
<dbReference type="AlphaFoldDB" id="S2EAI4"/>
<comment type="caution">
    <text evidence="2">The sequence shown here is derived from an EMBL/GenBank/DDBJ whole genome shotgun (WGS) entry which is preliminary data.</text>
</comment>
<dbReference type="InterPro" id="IPR015947">
    <property type="entry name" value="PUA-like_sf"/>
</dbReference>
<feature type="domain" description="ATP-sulfurylase PUA-like" evidence="1">
    <location>
        <begin position="5"/>
        <end position="55"/>
    </location>
</feature>